<dbReference type="InParanoid" id="A0A7J8I8M7"/>
<accession>A0A7J8I8M7</accession>
<dbReference type="AlphaFoldDB" id="A0A7J8I8M7"/>
<evidence type="ECO:0000313" key="3">
    <source>
        <dbReference type="Proteomes" id="UP000550707"/>
    </source>
</evidence>
<feature type="region of interest" description="Disordered" evidence="1">
    <location>
        <begin position="82"/>
        <end position="102"/>
    </location>
</feature>
<reference evidence="2 3" key="1">
    <citation type="journal article" date="2020" name="Nature">
        <title>Six reference-quality genomes reveal evolution of bat adaptations.</title>
        <authorList>
            <person name="Jebb D."/>
            <person name="Huang Z."/>
            <person name="Pippel M."/>
            <person name="Hughes G.M."/>
            <person name="Lavrichenko K."/>
            <person name="Devanna P."/>
            <person name="Winkler S."/>
            <person name="Jermiin L.S."/>
            <person name="Skirmuntt E.C."/>
            <person name="Katzourakis A."/>
            <person name="Burkitt-Gray L."/>
            <person name="Ray D.A."/>
            <person name="Sullivan K.A.M."/>
            <person name="Roscito J.G."/>
            <person name="Kirilenko B.M."/>
            <person name="Davalos L.M."/>
            <person name="Corthals A.P."/>
            <person name="Power M.L."/>
            <person name="Jones G."/>
            <person name="Ransome R.D."/>
            <person name="Dechmann D.K.N."/>
            <person name="Locatelli A.G."/>
            <person name="Puechmaille S.J."/>
            <person name="Fedrigo O."/>
            <person name="Jarvis E.D."/>
            <person name="Hiller M."/>
            <person name="Vernes S.C."/>
            <person name="Myers E.W."/>
            <person name="Teeling E.C."/>
        </authorList>
    </citation>
    <scope>NUCLEOTIDE SEQUENCE [LARGE SCALE GENOMIC DNA]</scope>
    <source>
        <strain evidence="2">MMolMol1</strain>
        <tissue evidence="2">Muscle</tissue>
    </source>
</reference>
<organism evidence="2 3">
    <name type="scientific">Molossus molossus</name>
    <name type="common">Pallas' mastiff bat</name>
    <name type="synonym">Vespertilio molossus</name>
    <dbReference type="NCBI Taxonomy" id="27622"/>
    <lineage>
        <taxon>Eukaryota</taxon>
        <taxon>Metazoa</taxon>
        <taxon>Chordata</taxon>
        <taxon>Craniata</taxon>
        <taxon>Vertebrata</taxon>
        <taxon>Euteleostomi</taxon>
        <taxon>Mammalia</taxon>
        <taxon>Eutheria</taxon>
        <taxon>Laurasiatheria</taxon>
        <taxon>Chiroptera</taxon>
        <taxon>Yangochiroptera</taxon>
        <taxon>Molossidae</taxon>
        <taxon>Molossus</taxon>
    </lineage>
</organism>
<keyword evidence="3" id="KW-1185">Reference proteome</keyword>
<evidence type="ECO:0000313" key="2">
    <source>
        <dbReference type="EMBL" id="KAF6480934.1"/>
    </source>
</evidence>
<protein>
    <submittedName>
        <fullName evidence="2">Uncharacterized protein</fullName>
    </submittedName>
</protein>
<evidence type="ECO:0000256" key="1">
    <source>
        <dbReference type="SAM" id="MobiDB-lite"/>
    </source>
</evidence>
<comment type="caution">
    <text evidence="2">The sequence shown here is derived from an EMBL/GenBank/DDBJ whole genome shotgun (WGS) entry which is preliminary data.</text>
</comment>
<gene>
    <name evidence="2" type="ORF">HJG59_010718</name>
</gene>
<sequence>MERKHIYPTTSDYQCSIAIVLSPFGLLKQNKTRKPQTGWLLNKRNLLPTVLDAGSPRSGACTAGRGLPAEVQTPCGGRAREPCGLSRKTLNPTHEAPPSPSKGLTFSHHHLWGEDFNISIWARTQTFRPQQLSMYTMFSHVNYVVSSLSLKKQLNKCLCKNVVEAKTPLKRNG</sequence>
<dbReference type="Proteomes" id="UP000550707">
    <property type="component" value="Unassembled WGS sequence"/>
</dbReference>
<dbReference type="EMBL" id="JACASF010000004">
    <property type="protein sequence ID" value="KAF6480934.1"/>
    <property type="molecule type" value="Genomic_DNA"/>
</dbReference>
<name>A0A7J8I8M7_MOLMO</name>
<proteinExistence type="predicted"/>